<sequence>MYNIPKKGHVSTILEEKAKYMYFYEKIKKNFAKIECKLLKIQYRWVWKRISEIEKEGGIVSCIKGTVKRVIESKFVVQVKDYRNTVEDLDSELENIKYLMDKTNESIEIEDVKIRKFVRLVLEDESGQCLITSWLYTDEIVKDKMIMFCGLIPISTALGIHLTTNKRTYVKFYTVK</sequence>
<name>T0MME1_9MICR</name>
<protein>
    <submittedName>
        <fullName evidence="1">Ubiquitin c-terminal hydrolase</fullName>
    </submittedName>
</protein>
<evidence type="ECO:0000313" key="2">
    <source>
        <dbReference type="Proteomes" id="UP000053780"/>
    </source>
</evidence>
<dbReference type="SUPFAM" id="SSF50249">
    <property type="entry name" value="Nucleic acid-binding proteins"/>
    <property type="match status" value="1"/>
</dbReference>
<dbReference type="AlphaFoldDB" id="T0MME1"/>
<gene>
    <name evidence="1" type="ORF">NAPIS_ORF00255</name>
</gene>
<keyword evidence="1" id="KW-0378">Hydrolase</keyword>
<dbReference type="OrthoDB" id="21095at2759"/>
<dbReference type="EMBL" id="KE646965">
    <property type="protein sequence ID" value="EQB62175.1"/>
    <property type="molecule type" value="Genomic_DNA"/>
</dbReference>
<proteinExistence type="predicted"/>
<dbReference type="Proteomes" id="UP000053780">
    <property type="component" value="Unassembled WGS sequence"/>
</dbReference>
<dbReference type="Gene3D" id="2.40.50.140">
    <property type="entry name" value="Nucleic acid-binding proteins"/>
    <property type="match status" value="1"/>
</dbReference>
<accession>T0MME1</accession>
<dbReference type="GO" id="GO:0016787">
    <property type="term" value="F:hydrolase activity"/>
    <property type="evidence" value="ECO:0007669"/>
    <property type="project" value="UniProtKB-KW"/>
</dbReference>
<evidence type="ECO:0000313" key="1">
    <source>
        <dbReference type="EMBL" id="EQB62175.1"/>
    </source>
</evidence>
<reference evidence="1 2" key="1">
    <citation type="journal article" date="2013" name="BMC Genomics">
        <title>Genome sequencing and comparative genomics of honey bee microsporidia, Nosema apis reveal novel insights into host-parasite interactions.</title>
        <authorList>
            <person name="Chen Yp."/>
            <person name="Pettis J.S."/>
            <person name="Zhao Y."/>
            <person name="Liu X."/>
            <person name="Tallon L.J."/>
            <person name="Sadzewicz L.D."/>
            <person name="Li R."/>
            <person name="Zheng H."/>
            <person name="Huang S."/>
            <person name="Zhang X."/>
            <person name="Hamilton M.C."/>
            <person name="Pernal S.F."/>
            <person name="Melathopoulos A.P."/>
            <person name="Yan X."/>
            <person name="Evans J.D."/>
        </authorList>
    </citation>
    <scope>NUCLEOTIDE SEQUENCE [LARGE SCALE GENOMIC DNA]</scope>
    <source>
        <strain evidence="1 2">BRL 01</strain>
    </source>
</reference>
<dbReference type="InterPro" id="IPR012340">
    <property type="entry name" value="NA-bd_OB-fold"/>
</dbReference>
<dbReference type="VEuPathDB" id="MicrosporidiaDB:NAPIS_ORF00255"/>
<keyword evidence="2" id="KW-1185">Reference proteome</keyword>
<organism evidence="1 2">
    <name type="scientific">Vairimorpha apis BRL 01</name>
    <dbReference type="NCBI Taxonomy" id="1037528"/>
    <lineage>
        <taxon>Eukaryota</taxon>
        <taxon>Fungi</taxon>
        <taxon>Fungi incertae sedis</taxon>
        <taxon>Microsporidia</taxon>
        <taxon>Nosematidae</taxon>
        <taxon>Vairimorpha</taxon>
    </lineage>
</organism>
<dbReference type="HOGENOM" id="CLU_1525605_0_0_1"/>